<evidence type="ECO:0000259" key="8">
    <source>
        <dbReference type="Pfam" id="PF12696"/>
    </source>
</evidence>
<dbReference type="EMBL" id="JBEPCV010000012">
    <property type="protein sequence ID" value="MER6905067.1"/>
    <property type="molecule type" value="Genomic_DNA"/>
</dbReference>
<organism evidence="9 10">
    <name type="scientific">Streptomyces flaveolus</name>
    <dbReference type="NCBI Taxonomy" id="67297"/>
    <lineage>
        <taxon>Bacteria</taxon>
        <taxon>Bacillati</taxon>
        <taxon>Actinomycetota</taxon>
        <taxon>Actinomycetes</taxon>
        <taxon>Kitasatosporales</taxon>
        <taxon>Streptomycetaceae</taxon>
        <taxon>Streptomyces</taxon>
    </lineage>
</organism>
<proteinExistence type="predicted"/>
<evidence type="ECO:0000256" key="7">
    <source>
        <dbReference type="SAM" id="Phobius"/>
    </source>
</evidence>
<accession>A0ABV1VEZ7</accession>
<dbReference type="Pfam" id="PF12696">
    <property type="entry name" value="TraG-D_C"/>
    <property type="match status" value="1"/>
</dbReference>
<dbReference type="CDD" id="cd01127">
    <property type="entry name" value="TrwB_TraG_TraD_VirD4"/>
    <property type="match status" value="1"/>
</dbReference>
<name>A0ABV1VEZ7_9ACTN</name>
<keyword evidence="10" id="KW-1185">Reference proteome</keyword>
<evidence type="ECO:0000313" key="9">
    <source>
        <dbReference type="EMBL" id="MER6905067.1"/>
    </source>
</evidence>
<feature type="domain" description="TraD/TraG TraM recognition site" evidence="8">
    <location>
        <begin position="458"/>
        <end position="574"/>
    </location>
</feature>
<protein>
    <submittedName>
        <fullName evidence="9">TraM recognition domain-containing protein</fullName>
    </submittedName>
</protein>
<feature type="region of interest" description="Disordered" evidence="6">
    <location>
        <begin position="147"/>
        <end position="173"/>
    </location>
</feature>
<keyword evidence="2" id="KW-1003">Cell membrane</keyword>
<dbReference type="Gene3D" id="3.40.50.300">
    <property type="entry name" value="P-loop containing nucleotide triphosphate hydrolases"/>
    <property type="match status" value="1"/>
</dbReference>
<dbReference type="InterPro" id="IPR027417">
    <property type="entry name" value="P-loop_NTPase"/>
</dbReference>
<keyword evidence="5 7" id="KW-0472">Membrane</keyword>
<feature type="transmembrane region" description="Helical" evidence="7">
    <location>
        <begin position="20"/>
        <end position="46"/>
    </location>
</feature>
<dbReference type="PANTHER" id="PTHR37937">
    <property type="entry name" value="CONJUGATIVE TRANSFER: DNA TRANSPORT"/>
    <property type="match status" value="1"/>
</dbReference>
<keyword evidence="4 7" id="KW-1133">Transmembrane helix</keyword>
<dbReference type="RefSeq" id="WP_350716750.1">
    <property type="nucleotide sequence ID" value="NZ_JBEPCO010000005.1"/>
</dbReference>
<dbReference type="InterPro" id="IPR032689">
    <property type="entry name" value="TraG-D_C"/>
</dbReference>
<evidence type="ECO:0000256" key="1">
    <source>
        <dbReference type="ARBA" id="ARBA00004651"/>
    </source>
</evidence>
<dbReference type="SUPFAM" id="SSF52540">
    <property type="entry name" value="P-loop containing nucleoside triphosphate hydrolases"/>
    <property type="match status" value="1"/>
</dbReference>
<dbReference type="PANTHER" id="PTHR37937:SF1">
    <property type="entry name" value="CONJUGATIVE TRANSFER: DNA TRANSPORT"/>
    <property type="match status" value="1"/>
</dbReference>
<dbReference type="InterPro" id="IPR051539">
    <property type="entry name" value="T4SS-coupling_protein"/>
</dbReference>
<comment type="subcellular location">
    <subcellularLocation>
        <location evidence="1">Cell membrane</location>
        <topology evidence="1">Multi-pass membrane protein</topology>
    </subcellularLocation>
</comment>
<evidence type="ECO:0000256" key="4">
    <source>
        <dbReference type="ARBA" id="ARBA00022989"/>
    </source>
</evidence>
<evidence type="ECO:0000256" key="5">
    <source>
        <dbReference type="ARBA" id="ARBA00023136"/>
    </source>
</evidence>
<evidence type="ECO:0000256" key="6">
    <source>
        <dbReference type="SAM" id="MobiDB-lite"/>
    </source>
</evidence>
<reference evidence="9 10" key="1">
    <citation type="submission" date="2024-06" db="EMBL/GenBank/DDBJ databases">
        <title>The Natural Products Discovery Center: Release of the First 8490 Sequenced Strains for Exploring Actinobacteria Biosynthetic Diversity.</title>
        <authorList>
            <person name="Kalkreuter E."/>
            <person name="Kautsar S.A."/>
            <person name="Yang D."/>
            <person name="Bader C.D."/>
            <person name="Teijaro C.N."/>
            <person name="Fluegel L."/>
            <person name="Davis C.M."/>
            <person name="Simpson J.R."/>
            <person name="Lauterbach L."/>
            <person name="Steele A.D."/>
            <person name="Gui C."/>
            <person name="Meng S."/>
            <person name="Li G."/>
            <person name="Viehrig K."/>
            <person name="Ye F."/>
            <person name="Su P."/>
            <person name="Kiefer A.F."/>
            <person name="Nichols A."/>
            <person name="Cepeda A.J."/>
            <person name="Yan W."/>
            <person name="Fan B."/>
            <person name="Jiang Y."/>
            <person name="Adhikari A."/>
            <person name="Zheng C.-J."/>
            <person name="Schuster L."/>
            <person name="Cowan T.M."/>
            <person name="Smanski M.J."/>
            <person name="Chevrette M.G."/>
            <person name="De Carvalho L.P.S."/>
            <person name="Shen B."/>
        </authorList>
    </citation>
    <scope>NUCLEOTIDE SEQUENCE [LARGE SCALE GENOMIC DNA]</scope>
    <source>
        <strain evidence="9 10">NPDC000632</strain>
    </source>
</reference>
<gene>
    <name evidence="9" type="ORF">ABT322_15055</name>
</gene>
<evidence type="ECO:0000256" key="2">
    <source>
        <dbReference type="ARBA" id="ARBA00022475"/>
    </source>
</evidence>
<evidence type="ECO:0000313" key="10">
    <source>
        <dbReference type="Proteomes" id="UP001490330"/>
    </source>
</evidence>
<dbReference type="Proteomes" id="UP001490330">
    <property type="component" value="Unassembled WGS sequence"/>
</dbReference>
<evidence type="ECO:0000256" key="3">
    <source>
        <dbReference type="ARBA" id="ARBA00022692"/>
    </source>
</evidence>
<sequence>MAKVVTPHSGNRLHVYKDAWWIALCISAVALTLWSWVAAVLSGLLAHASPAMVSWNETAAAVPALVTNPLHPQDAYPAGSGVGGPFAFYPPFLAAAAGSCWGARVGWRRWRTTRDEGTDGLATTAQLQEAMGEAKALSRLGALRPSLATPRPSLDKAAAAPSKTLPWRSGTPPRVTDVPVSEVAVFCGTAIPTGVKLYIPFEETVLIVAPPREGKTSQLIMPWILDFPGSVLATSSKTDVLYATAKSREKYGPVMVLDPTGLSNWPLQLQWAITDGCEDFTVARKRAETLTGTAKSDEGTKNGGYFVMNAQMLMTCWLHAAALDGLSGMDILRWATAPTERQPVDILAAHGQENLARALAAQHAAAPEERSASWRTAEQSILALYDRKVAVIFGKSARDEKNFSIAKWLTEGGTLFLIGEEDEGSSLAPILAAFSRAILDTAKVIAARMPNGRLDPPFALLGDELANVAPLPQIPSLMSVSGSQNIFMVSVLQNLAQAHERWGELGVRKMFAAATIKVILGGVSDEQELKTYSQLAGEFEEDTESVSDDGDRASISISTRRRAVLEPGDIRQIKEREGLVVHRRTPVTRVKFERIHEGPRAKEISEATKEALKKVNSHVASN</sequence>
<comment type="caution">
    <text evidence="9">The sequence shown here is derived from an EMBL/GenBank/DDBJ whole genome shotgun (WGS) entry which is preliminary data.</text>
</comment>
<keyword evidence="3 7" id="KW-0812">Transmembrane</keyword>